<reference evidence="11 12" key="1">
    <citation type="submission" date="2020-05" db="EMBL/GenBank/DDBJ databases">
        <title>Actinomadura verrucosospora NRRL-B18236 (PFL_A860) Genome sequencing and assembly.</title>
        <authorList>
            <person name="Samborskyy M."/>
        </authorList>
    </citation>
    <scope>NUCLEOTIDE SEQUENCE [LARGE SCALE GENOMIC DNA]</scope>
    <source>
        <strain evidence="11 12">NRRL:B18236</strain>
    </source>
</reference>
<feature type="binding site" evidence="9">
    <location>
        <position position="107"/>
    </location>
    <ligand>
        <name>Mg(2+)</name>
        <dbReference type="ChEBI" id="CHEBI:18420"/>
        <label>1</label>
        <note>catalytic</note>
    </ligand>
</feature>
<dbReference type="GO" id="GO:0050427">
    <property type="term" value="P:3'-phosphoadenosine 5'-phosphosulfate metabolic process"/>
    <property type="evidence" value="ECO:0007669"/>
    <property type="project" value="TreeGrafter"/>
</dbReference>
<dbReference type="InterPro" id="IPR050725">
    <property type="entry name" value="CysQ/Inositol_MonoPase"/>
</dbReference>
<dbReference type="InterPro" id="IPR020583">
    <property type="entry name" value="Inositol_monoP_metal-BS"/>
</dbReference>
<keyword evidence="12" id="KW-1185">Reference proteome</keyword>
<feature type="binding site" evidence="9">
    <location>
        <position position="271"/>
    </location>
    <ligand>
        <name>Mg(2+)</name>
        <dbReference type="ChEBI" id="CHEBI:18420"/>
        <label>1</label>
        <note>catalytic</note>
    </ligand>
</feature>
<dbReference type="PANTHER" id="PTHR43028:SF5">
    <property type="entry name" value="3'(2'),5'-BISPHOSPHATE NUCLEOTIDASE 1"/>
    <property type="match status" value="1"/>
</dbReference>
<evidence type="ECO:0000313" key="11">
    <source>
        <dbReference type="EMBL" id="QKG22191.1"/>
    </source>
</evidence>
<dbReference type="PROSITE" id="PS00629">
    <property type="entry name" value="IMP_1"/>
    <property type="match status" value="1"/>
</dbReference>
<comment type="cofactor">
    <cofactor evidence="9">
        <name>Mg(2+)</name>
        <dbReference type="ChEBI" id="CHEBI:18420"/>
    </cofactor>
</comment>
<evidence type="ECO:0000256" key="6">
    <source>
        <dbReference type="ARBA" id="ARBA00041694"/>
    </source>
</evidence>
<dbReference type="Gene3D" id="3.30.540.10">
    <property type="entry name" value="Fructose-1,6-Bisphosphatase, subunit A, domain 1"/>
    <property type="match status" value="1"/>
</dbReference>
<dbReference type="Proteomes" id="UP000501240">
    <property type="component" value="Chromosome"/>
</dbReference>
<feature type="binding site" evidence="9">
    <location>
        <position position="104"/>
    </location>
    <ligand>
        <name>Mg(2+)</name>
        <dbReference type="ChEBI" id="CHEBI:18420"/>
        <label>1</label>
        <note>catalytic</note>
    </ligand>
</feature>
<dbReference type="PROSITE" id="PS00630">
    <property type="entry name" value="IMP_2"/>
    <property type="match status" value="1"/>
</dbReference>
<dbReference type="AlphaFoldDB" id="A0A7D3VYM3"/>
<keyword evidence="5 9" id="KW-0460">Magnesium</keyword>
<feature type="region of interest" description="Disordered" evidence="10">
    <location>
        <begin position="66"/>
        <end position="94"/>
    </location>
</feature>
<comment type="catalytic activity">
    <reaction evidence="2">
        <text>adenosine 3',5'-bisphosphate + H2O = AMP + phosphate</text>
        <dbReference type="Rhea" id="RHEA:10040"/>
        <dbReference type="ChEBI" id="CHEBI:15377"/>
        <dbReference type="ChEBI" id="CHEBI:43474"/>
        <dbReference type="ChEBI" id="CHEBI:58343"/>
        <dbReference type="ChEBI" id="CHEBI:456215"/>
        <dbReference type="EC" id="3.1.3.7"/>
    </reaction>
</comment>
<accession>A0A7D3VYM3</accession>
<evidence type="ECO:0000256" key="1">
    <source>
        <dbReference type="ARBA" id="ARBA00001033"/>
    </source>
</evidence>
<dbReference type="GO" id="GO:0000103">
    <property type="term" value="P:sulfate assimilation"/>
    <property type="evidence" value="ECO:0007669"/>
    <property type="project" value="TreeGrafter"/>
</dbReference>
<dbReference type="EC" id="3.1.3.25" evidence="3"/>
<dbReference type="Gene3D" id="3.40.190.80">
    <property type="match status" value="1"/>
</dbReference>
<evidence type="ECO:0000256" key="8">
    <source>
        <dbReference type="ARBA" id="ARBA00044544"/>
    </source>
</evidence>
<evidence type="ECO:0000256" key="10">
    <source>
        <dbReference type="SAM" id="MobiDB-lite"/>
    </source>
</evidence>
<evidence type="ECO:0000256" key="4">
    <source>
        <dbReference type="ARBA" id="ARBA00022723"/>
    </source>
</evidence>
<organism evidence="11 12">
    <name type="scientific">Actinomadura verrucosospora</name>
    <dbReference type="NCBI Taxonomy" id="46165"/>
    <lineage>
        <taxon>Bacteria</taxon>
        <taxon>Bacillati</taxon>
        <taxon>Actinomycetota</taxon>
        <taxon>Actinomycetes</taxon>
        <taxon>Streptosporangiales</taxon>
        <taxon>Thermomonosporaceae</taxon>
        <taxon>Actinomadura</taxon>
    </lineage>
</organism>
<dbReference type="GO" id="GO:0008441">
    <property type="term" value="F:3'(2'),5'-bisphosphate nucleotidase activity"/>
    <property type="evidence" value="ECO:0007669"/>
    <property type="project" value="UniProtKB-EC"/>
</dbReference>
<evidence type="ECO:0000256" key="9">
    <source>
        <dbReference type="PIRSR" id="PIRSR600760-2"/>
    </source>
</evidence>
<dbReference type="GO" id="GO:0046872">
    <property type="term" value="F:metal ion binding"/>
    <property type="evidence" value="ECO:0007669"/>
    <property type="project" value="UniProtKB-KW"/>
</dbReference>
<protein>
    <recommendedName>
        <fullName evidence="3">inositol-phosphate phosphatase</fullName>
        <ecNumber evidence="3">3.1.3.25</ecNumber>
    </recommendedName>
    <alternativeName>
        <fullName evidence="6">3'(2'),5-bisphosphonucleoside 3'(2')-phosphohydrolase</fullName>
    </alternativeName>
    <alternativeName>
        <fullName evidence="8">3'-phosphoadenosine 5'-phosphate phosphatase</fullName>
    </alternativeName>
    <alternativeName>
        <fullName evidence="7">DPNPase</fullName>
    </alternativeName>
</protein>
<evidence type="ECO:0000256" key="3">
    <source>
        <dbReference type="ARBA" id="ARBA00013106"/>
    </source>
</evidence>
<dbReference type="InterPro" id="IPR000760">
    <property type="entry name" value="Inositol_monophosphatase-like"/>
</dbReference>
<dbReference type="InterPro" id="IPR020550">
    <property type="entry name" value="Inositol_monophosphatase_CS"/>
</dbReference>
<dbReference type="EMBL" id="CP053892">
    <property type="protein sequence ID" value="QKG22191.1"/>
    <property type="molecule type" value="Genomic_DNA"/>
</dbReference>
<comment type="catalytic activity">
    <reaction evidence="1">
        <text>a myo-inositol phosphate + H2O = myo-inositol + phosphate</text>
        <dbReference type="Rhea" id="RHEA:24056"/>
        <dbReference type="ChEBI" id="CHEBI:15377"/>
        <dbReference type="ChEBI" id="CHEBI:17268"/>
        <dbReference type="ChEBI" id="CHEBI:43474"/>
        <dbReference type="ChEBI" id="CHEBI:84139"/>
        <dbReference type="EC" id="3.1.3.25"/>
    </reaction>
</comment>
<name>A0A7D3VYM3_ACTVE</name>
<sequence length="345" mass="35551">MTERAAADDHALAAELAAAAGRLLLGVRDEVGFADGRALKDTGDLRSHEYLMAALAERCPGDAVLSEEGRSSVAGKRSQGDDRAPTRNTGEAERLSASRVWIVDPLDGTREFSEEGRRDWAVHVALWERDAAGAARLAAGAVALPAQGLTLRTDATGGASLVRDAPGEPDPVTAGTDAARRSLPREVPLHVPAPDAGKLRIAVSRTRPPEFVQRLAEKLEKAVAGGVGGRPPSEGLDVELVPIGSAGAKISAVLLGEVDAYVHAGGQYEWDSAAPAAVALAAGAHASRIDGAPLEYNRKDPRLPDILVCHPVSASTLLTGIGTLLAGGSGGSSPHRESVSDSLPG</sequence>
<feature type="binding site" evidence="9">
    <location>
        <position position="106"/>
    </location>
    <ligand>
        <name>Mg(2+)</name>
        <dbReference type="ChEBI" id="CHEBI:18420"/>
        <label>1</label>
        <note>catalytic</note>
    </ligand>
</feature>
<gene>
    <name evidence="11" type="ORF">ACTIVE_3829</name>
</gene>
<dbReference type="GO" id="GO:0046854">
    <property type="term" value="P:phosphatidylinositol phosphate biosynthetic process"/>
    <property type="evidence" value="ECO:0007669"/>
    <property type="project" value="InterPro"/>
</dbReference>
<evidence type="ECO:0000313" key="12">
    <source>
        <dbReference type="Proteomes" id="UP000501240"/>
    </source>
</evidence>
<keyword evidence="4 9" id="KW-0479">Metal-binding</keyword>
<feature type="binding site" evidence="9">
    <location>
        <position position="67"/>
    </location>
    <ligand>
        <name>Mg(2+)</name>
        <dbReference type="ChEBI" id="CHEBI:18420"/>
        <label>1</label>
        <note>catalytic</note>
    </ligand>
</feature>
<dbReference type="RefSeq" id="WP_173096349.1">
    <property type="nucleotide sequence ID" value="NZ_CP053892.1"/>
</dbReference>
<evidence type="ECO:0000256" key="7">
    <source>
        <dbReference type="ARBA" id="ARBA00042530"/>
    </source>
</evidence>
<feature type="compositionally biased region" description="Basic and acidic residues" evidence="10">
    <location>
        <begin position="78"/>
        <end position="94"/>
    </location>
</feature>
<evidence type="ECO:0000256" key="2">
    <source>
        <dbReference type="ARBA" id="ARBA00001625"/>
    </source>
</evidence>
<dbReference type="GO" id="GO:0052834">
    <property type="term" value="F:inositol monophosphate phosphatase activity"/>
    <property type="evidence" value="ECO:0007669"/>
    <property type="project" value="UniProtKB-EC"/>
</dbReference>
<dbReference type="SUPFAM" id="SSF56655">
    <property type="entry name" value="Carbohydrate phosphatase"/>
    <property type="match status" value="1"/>
</dbReference>
<dbReference type="PANTHER" id="PTHR43028">
    <property type="entry name" value="3'(2'),5'-BISPHOSPHATE NUCLEOTIDASE 1"/>
    <property type="match status" value="1"/>
</dbReference>
<evidence type="ECO:0000256" key="5">
    <source>
        <dbReference type="ARBA" id="ARBA00022842"/>
    </source>
</evidence>
<proteinExistence type="predicted"/>
<dbReference type="Pfam" id="PF00459">
    <property type="entry name" value="Inositol_P"/>
    <property type="match status" value="1"/>
</dbReference>